<dbReference type="SUPFAM" id="SSF48403">
    <property type="entry name" value="Ankyrin repeat"/>
    <property type="match status" value="1"/>
</dbReference>
<dbReference type="Gene3D" id="3.90.1720.10">
    <property type="entry name" value="endopeptidase domain like (from Nostoc punctiforme)"/>
    <property type="match status" value="1"/>
</dbReference>
<dbReference type="PROSITE" id="PS50088">
    <property type="entry name" value="ANK_REPEAT"/>
    <property type="match status" value="1"/>
</dbReference>
<accession>A0A6J8AEB8</accession>
<protein>
    <recommendedName>
        <fullName evidence="2">LRAT domain-containing protein</fullName>
    </recommendedName>
</protein>
<dbReference type="OrthoDB" id="10538658at2759"/>
<dbReference type="PROSITE" id="PS51934">
    <property type="entry name" value="LRAT"/>
    <property type="match status" value="1"/>
</dbReference>
<organism evidence="3 4">
    <name type="scientific">Mytilus coruscus</name>
    <name type="common">Sea mussel</name>
    <dbReference type="NCBI Taxonomy" id="42192"/>
    <lineage>
        <taxon>Eukaryota</taxon>
        <taxon>Metazoa</taxon>
        <taxon>Spiralia</taxon>
        <taxon>Lophotrochozoa</taxon>
        <taxon>Mollusca</taxon>
        <taxon>Bivalvia</taxon>
        <taxon>Autobranchia</taxon>
        <taxon>Pteriomorphia</taxon>
        <taxon>Mytilida</taxon>
        <taxon>Mytiloidea</taxon>
        <taxon>Mytilidae</taxon>
        <taxon>Mytilinae</taxon>
        <taxon>Mytilus</taxon>
    </lineage>
</organism>
<dbReference type="InterPro" id="IPR058912">
    <property type="entry name" value="HTH_animal"/>
</dbReference>
<keyword evidence="4" id="KW-1185">Reference proteome</keyword>
<reference evidence="3 4" key="1">
    <citation type="submission" date="2020-06" db="EMBL/GenBank/DDBJ databases">
        <authorList>
            <person name="Li R."/>
            <person name="Bekaert M."/>
        </authorList>
    </citation>
    <scope>NUCLEOTIDE SEQUENCE [LARGE SCALE GENOMIC DNA]</scope>
    <source>
        <strain evidence="4">wild</strain>
    </source>
</reference>
<name>A0A6J8AEB8_MYTCO</name>
<dbReference type="AlphaFoldDB" id="A0A6J8AEB8"/>
<evidence type="ECO:0000313" key="3">
    <source>
        <dbReference type="EMBL" id="CAC5366368.1"/>
    </source>
</evidence>
<gene>
    <name evidence="3" type="ORF">MCOR_6701</name>
</gene>
<evidence type="ECO:0000256" key="1">
    <source>
        <dbReference type="PROSITE-ProRule" id="PRU00023"/>
    </source>
</evidence>
<evidence type="ECO:0000313" key="4">
    <source>
        <dbReference type="Proteomes" id="UP000507470"/>
    </source>
</evidence>
<keyword evidence="1" id="KW-0040">ANK repeat</keyword>
<dbReference type="EMBL" id="CACVKT020001233">
    <property type="protein sequence ID" value="CAC5366368.1"/>
    <property type="molecule type" value="Genomic_DNA"/>
</dbReference>
<dbReference type="Pfam" id="PF04970">
    <property type="entry name" value="LRAT"/>
    <property type="match status" value="1"/>
</dbReference>
<dbReference type="InterPro" id="IPR002110">
    <property type="entry name" value="Ankyrin_rpt"/>
</dbReference>
<feature type="repeat" description="ANK" evidence="1">
    <location>
        <begin position="130"/>
        <end position="162"/>
    </location>
</feature>
<sequence length="347" mass="40022">MDTIRIDQGELNQICSSSYGTKSNMLMNETPVGEVLVDQKRNLKNGAYFESTDTHQYLNFHSCHPSHTKRNIPYCMTRRICAIVSDNNIRAVRLNELKGYLTQQLYPEGLIESGIRKAKQLKPQELRTPKGETALHIAFSVGYILASEILIKHESSLDKRNNKDDIPFDAFGGHESIYRKDIRHNRKTKYKTERRLDVFKDLKIGLEVAFGRMKIARNNYIYKHHGIIINIYDISGKFEIVELTATDTTANISAAVLSKNIKPRIEKKIIKFKDDIFYYDYDSLSFSNEVIKERAEMMVLIFDRSEVEYNLTKFNCEHFACYCATGLAFSGQTSYENIDATETLDKM</sequence>
<evidence type="ECO:0000259" key="2">
    <source>
        <dbReference type="PROSITE" id="PS51934"/>
    </source>
</evidence>
<feature type="domain" description="LRAT" evidence="2">
    <location>
        <begin position="214"/>
        <end position="332"/>
    </location>
</feature>
<dbReference type="Proteomes" id="UP000507470">
    <property type="component" value="Unassembled WGS sequence"/>
</dbReference>
<dbReference type="Pfam" id="PF26215">
    <property type="entry name" value="HTH_animal"/>
    <property type="match status" value="1"/>
</dbReference>
<proteinExistence type="predicted"/>
<dbReference type="InterPro" id="IPR036770">
    <property type="entry name" value="Ankyrin_rpt-contain_sf"/>
</dbReference>
<dbReference type="PANTHER" id="PTHR21301:SF10">
    <property type="entry name" value="REVERSE TRANSCRIPTASE DOMAIN-CONTAINING PROTEIN"/>
    <property type="match status" value="1"/>
</dbReference>
<dbReference type="InterPro" id="IPR007053">
    <property type="entry name" value="LRAT_dom"/>
</dbReference>
<dbReference type="PANTHER" id="PTHR21301">
    <property type="entry name" value="REVERSE TRANSCRIPTASE"/>
    <property type="match status" value="1"/>
</dbReference>